<comment type="cofactor">
    <cofactor evidence="1">
        <name>Ca(2+)</name>
        <dbReference type="ChEBI" id="CHEBI:29108"/>
    </cofactor>
</comment>
<dbReference type="InterPro" id="IPR024607">
    <property type="entry name" value="Sulfatase_CS"/>
</dbReference>
<dbReference type="GO" id="GO:0046872">
    <property type="term" value="F:metal ion binding"/>
    <property type="evidence" value="ECO:0007669"/>
    <property type="project" value="UniProtKB-KW"/>
</dbReference>
<dbReference type="Gene3D" id="3.40.720.10">
    <property type="entry name" value="Alkaline Phosphatase, subunit A"/>
    <property type="match status" value="1"/>
</dbReference>
<evidence type="ECO:0000256" key="1">
    <source>
        <dbReference type="ARBA" id="ARBA00001913"/>
    </source>
</evidence>
<name>A0AAN8JZI3_PATCE</name>
<evidence type="ECO:0000256" key="2">
    <source>
        <dbReference type="ARBA" id="ARBA00008779"/>
    </source>
</evidence>
<dbReference type="GO" id="GO:0005737">
    <property type="term" value="C:cytoplasm"/>
    <property type="evidence" value="ECO:0007669"/>
    <property type="project" value="TreeGrafter"/>
</dbReference>
<reference evidence="9 10" key="1">
    <citation type="submission" date="2024-01" db="EMBL/GenBank/DDBJ databases">
        <title>The genome of the rayed Mediterranean limpet Patella caerulea (Linnaeus, 1758).</title>
        <authorList>
            <person name="Anh-Thu Weber A."/>
            <person name="Halstead-Nussloch G."/>
        </authorList>
    </citation>
    <scope>NUCLEOTIDE SEQUENCE [LARGE SCALE GENOMIC DNA]</scope>
    <source>
        <strain evidence="9">AATW-2023a</strain>
        <tissue evidence="9">Whole specimen</tissue>
    </source>
</reference>
<dbReference type="GO" id="GO:0004423">
    <property type="term" value="F:iduronate-2-sulfatase activity"/>
    <property type="evidence" value="ECO:0007669"/>
    <property type="project" value="InterPro"/>
</dbReference>
<proteinExistence type="inferred from homology"/>
<dbReference type="Pfam" id="PF00884">
    <property type="entry name" value="Sulfatase"/>
    <property type="match status" value="1"/>
</dbReference>
<accession>A0AAN8JZI3</accession>
<dbReference type="PROSITE" id="PS00149">
    <property type="entry name" value="SULFATASE_2"/>
    <property type="match status" value="1"/>
</dbReference>
<feature type="signal peptide" evidence="7">
    <location>
        <begin position="1"/>
        <end position="18"/>
    </location>
</feature>
<evidence type="ECO:0000256" key="5">
    <source>
        <dbReference type="ARBA" id="ARBA00022801"/>
    </source>
</evidence>
<dbReference type="InterPro" id="IPR000917">
    <property type="entry name" value="Sulfatase_N"/>
</dbReference>
<organism evidence="9 10">
    <name type="scientific">Patella caerulea</name>
    <name type="common">Rayed Mediterranean limpet</name>
    <dbReference type="NCBI Taxonomy" id="87958"/>
    <lineage>
        <taxon>Eukaryota</taxon>
        <taxon>Metazoa</taxon>
        <taxon>Spiralia</taxon>
        <taxon>Lophotrochozoa</taxon>
        <taxon>Mollusca</taxon>
        <taxon>Gastropoda</taxon>
        <taxon>Patellogastropoda</taxon>
        <taxon>Patelloidea</taxon>
        <taxon>Patellidae</taxon>
        <taxon>Patella</taxon>
    </lineage>
</organism>
<keyword evidence="4 7" id="KW-0732">Signal</keyword>
<keyword evidence="3" id="KW-0479">Metal-binding</keyword>
<dbReference type="CDD" id="cd16030">
    <property type="entry name" value="iduronate-2-sulfatase"/>
    <property type="match status" value="1"/>
</dbReference>
<evidence type="ECO:0000313" key="9">
    <source>
        <dbReference type="EMBL" id="KAK6186261.1"/>
    </source>
</evidence>
<dbReference type="EMBL" id="JAZGQO010000006">
    <property type="protein sequence ID" value="KAK6186261.1"/>
    <property type="molecule type" value="Genomic_DNA"/>
</dbReference>
<dbReference type="AlphaFoldDB" id="A0AAN8JZI3"/>
<keyword evidence="5" id="KW-0378">Hydrolase</keyword>
<keyword evidence="6" id="KW-0106">Calcium</keyword>
<gene>
    <name evidence="9" type="ORF">SNE40_008331</name>
</gene>
<comment type="caution">
    <text evidence="9">The sequence shown here is derived from an EMBL/GenBank/DDBJ whole genome shotgun (WGS) entry which is preliminary data.</text>
</comment>
<evidence type="ECO:0000256" key="7">
    <source>
        <dbReference type="SAM" id="SignalP"/>
    </source>
</evidence>
<dbReference type="PROSITE" id="PS00523">
    <property type="entry name" value="SULFATASE_1"/>
    <property type="match status" value="1"/>
</dbReference>
<evidence type="ECO:0000313" key="10">
    <source>
        <dbReference type="Proteomes" id="UP001347796"/>
    </source>
</evidence>
<keyword evidence="10" id="KW-1185">Reference proteome</keyword>
<dbReference type="PANTHER" id="PTHR45953">
    <property type="entry name" value="IDURONATE 2-SULFATASE"/>
    <property type="match status" value="1"/>
</dbReference>
<protein>
    <recommendedName>
        <fullName evidence="8">Sulfatase N-terminal domain-containing protein</fullName>
    </recommendedName>
</protein>
<feature type="domain" description="Sulfatase N-terminal" evidence="8">
    <location>
        <begin position="20"/>
        <end position="366"/>
    </location>
</feature>
<evidence type="ECO:0000259" key="8">
    <source>
        <dbReference type="Pfam" id="PF00884"/>
    </source>
</evidence>
<evidence type="ECO:0000256" key="6">
    <source>
        <dbReference type="ARBA" id="ARBA00022837"/>
    </source>
</evidence>
<dbReference type="Proteomes" id="UP001347796">
    <property type="component" value="Unassembled WGS sequence"/>
</dbReference>
<dbReference type="PANTHER" id="PTHR45953:SF1">
    <property type="entry name" value="IDURONATE 2-SULFATASE"/>
    <property type="match status" value="1"/>
</dbReference>
<sequence length="492" mass="55358">MFMLLCGLIALLLPGAKGAKNVLFIIADDLRPQLDVYKEFNLGPTHTPNLDELAGKSLLLKRAYVQYALCSPSRTSFLTGRRPDTTHVYDLDHYFRTVGGNFTTMPQYFKNHGYRSVGIGKIYHPGMAASHGNDPISWNEFYRETEEFGAAGHKLSWKAVSDAERQKTPLVDEKIAAQAKRSLNELSKMSQPFFLAVGFHKPHLPFVFPQKFLSTFPLSEIHLPNNAYAPVDMPRIAWSSYGELRSYNDIGALNATGQPNTTLPDHIVRDLRRAYFSAVSYMDAMVGEVLAEVKKLNLMNDTIISFIGDHGYSLGEHGLWNKHTNFEDAVHAPMMIRVPGLTDQGAVTDQLVEFVDLFPTIVEAAGLPQLTMCPEQSSHIDICSEGKSMVHLMKYPHEQWKTAAFSQYRHGHVMGYSVRTNRYRYTEWVKFSGAPNYKADLSEVVAEELYDHVQDMQENINLAHHGNSANIVASLKKTLHVGWRSIHTNLIG</sequence>
<comment type="similarity">
    <text evidence="2">Belongs to the sulfatase family.</text>
</comment>
<dbReference type="InterPro" id="IPR017850">
    <property type="entry name" value="Alkaline_phosphatase_core_sf"/>
</dbReference>
<dbReference type="InterPro" id="IPR035874">
    <property type="entry name" value="IDS"/>
</dbReference>
<feature type="chain" id="PRO_5042898623" description="Sulfatase N-terminal domain-containing protein" evidence="7">
    <location>
        <begin position="19"/>
        <end position="492"/>
    </location>
</feature>
<evidence type="ECO:0000256" key="4">
    <source>
        <dbReference type="ARBA" id="ARBA00022729"/>
    </source>
</evidence>
<evidence type="ECO:0000256" key="3">
    <source>
        <dbReference type="ARBA" id="ARBA00022723"/>
    </source>
</evidence>
<dbReference type="SUPFAM" id="SSF53649">
    <property type="entry name" value="Alkaline phosphatase-like"/>
    <property type="match status" value="1"/>
</dbReference>